<dbReference type="CDD" id="cd04862">
    <property type="entry name" value="PaeLigD_Pol_like"/>
    <property type="match status" value="1"/>
</dbReference>
<dbReference type="InterPro" id="IPR014145">
    <property type="entry name" value="LigD_pol_dom"/>
</dbReference>
<feature type="domain" description="DNA ligase D polymerase" evidence="1">
    <location>
        <begin position="49"/>
        <end position="300"/>
    </location>
</feature>
<dbReference type="NCBIfam" id="TIGR02778">
    <property type="entry name" value="ligD_pol"/>
    <property type="match status" value="1"/>
</dbReference>
<dbReference type="InterPro" id="IPR033651">
    <property type="entry name" value="PaeLigD_Pol-like"/>
</dbReference>
<dbReference type="EMBL" id="JACRAF010000048">
    <property type="protein sequence ID" value="MBI4923200.1"/>
    <property type="molecule type" value="Genomic_DNA"/>
</dbReference>
<sequence length="320" mass="34745">MAETGPNPPGAAIAGLALTGEAGIATARRLGVTLTHPERMEYPAEGVSKAEIVAYYAAVAGRMLPHLARRPLSLVRSPQGGIGHTFFQKHASAGFPAELRTLPIAERDGTVDSYLYVEDLAGLVAGVQMNTLEFHIWGSHVDNLERPDRIIFDIDPDEGLGFAATRQAAMDFRDRLEDMGLKTYAMVTGGKGIHVIAPLRPTLEWPEVKAFCHGFAELVAKQEPDRFTANIRKTTRTGRMFVDYLRNERGATAVCPFSTRARDGAPCAVPVSWDELKTLDHANGFSIGEAAARANAPDPWADYFKVKQSITKTMLKAVGA</sequence>
<name>A0A933L6F7_9HYPH</name>
<dbReference type="Pfam" id="PF21686">
    <property type="entry name" value="LigD_Prim-Pol"/>
    <property type="match status" value="1"/>
</dbReference>
<evidence type="ECO:0000313" key="3">
    <source>
        <dbReference type="Proteomes" id="UP000782610"/>
    </source>
</evidence>
<evidence type="ECO:0000259" key="1">
    <source>
        <dbReference type="Pfam" id="PF21686"/>
    </source>
</evidence>
<dbReference type="PANTHER" id="PTHR42705:SF2">
    <property type="entry name" value="BIFUNCTIONAL NON-HOMOLOGOUS END JOINING PROTEIN LIGD"/>
    <property type="match status" value="1"/>
</dbReference>
<gene>
    <name evidence="2" type="ORF">HY834_15775</name>
</gene>
<accession>A0A933L6F7</accession>
<comment type="caution">
    <text evidence="2">The sequence shown here is derived from an EMBL/GenBank/DDBJ whole genome shotgun (WGS) entry which is preliminary data.</text>
</comment>
<dbReference type="Proteomes" id="UP000782610">
    <property type="component" value="Unassembled WGS sequence"/>
</dbReference>
<dbReference type="Gene3D" id="3.90.920.10">
    <property type="entry name" value="DNA primase, PRIM domain"/>
    <property type="match status" value="1"/>
</dbReference>
<dbReference type="AlphaFoldDB" id="A0A933L6F7"/>
<proteinExistence type="predicted"/>
<dbReference type="PANTHER" id="PTHR42705">
    <property type="entry name" value="BIFUNCTIONAL NON-HOMOLOGOUS END JOINING PROTEIN LIGD"/>
    <property type="match status" value="1"/>
</dbReference>
<reference evidence="2" key="1">
    <citation type="submission" date="2020-07" db="EMBL/GenBank/DDBJ databases">
        <title>Huge and variable diversity of episymbiotic CPR bacteria and DPANN archaea in groundwater ecosystems.</title>
        <authorList>
            <person name="He C.Y."/>
            <person name="Keren R."/>
            <person name="Whittaker M."/>
            <person name="Farag I.F."/>
            <person name="Doudna J."/>
            <person name="Cate J.H.D."/>
            <person name="Banfield J.F."/>
        </authorList>
    </citation>
    <scope>NUCLEOTIDE SEQUENCE</scope>
    <source>
        <strain evidence="2">NC_groundwater_1586_Pr3_B-0.1um_66_15</strain>
    </source>
</reference>
<dbReference type="InterPro" id="IPR052171">
    <property type="entry name" value="NHEJ_LigD"/>
</dbReference>
<evidence type="ECO:0000313" key="2">
    <source>
        <dbReference type="EMBL" id="MBI4923200.1"/>
    </source>
</evidence>
<protein>
    <recommendedName>
        <fullName evidence="1">DNA ligase D polymerase domain-containing protein</fullName>
    </recommendedName>
</protein>
<organism evidence="2 3">
    <name type="scientific">Devosia nanyangense</name>
    <dbReference type="NCBI Taxonomy" id="1228055"/>
    <lineage>
        <taxon>Bacteria</taxon>
        <taxon>Pseudomonadati</taxon>
        <taxon>Pseudomonadota</taxon>
        <taxon>Alphaproteobacteria</taxon>
        <taxon>Hyphomicrobiales</taxon>
        <taxon>Devosiaceae</taxon>
        <taxon>Devosia</taxon>
    </lineage>
</organism>